<feature type="transmembrane region" description="Helical" evidence="1">
    <location>
        <begin position="166"/>
        <end position="184"/>
    </location>
</feature>
<evidence type="ECO:0000313" key="3">
    <source>
        <dbReference type="Proteomes" id="UP000664034"/>
    </source>
</evidence>
<feature type="transmembrane region" description="Helical" evidence="1">
    <location>
        <begin position="51"/>
        <end position="78"/>
    </location>
</feature>
<reference evidence="2" key="1">
    <citation type="submission" date="2021-03" db="EMBL/GenBank/DDBJ databases">
        <title>Fibrella sp. HMF5335 genome sequencing and assembly.</title>
        <authorList>
            <person name="Kang H."/>
            <person name="Kim H."/>
            <person name="Bae S."/>
            <person name="Joh K."/>
        </authorList>
    </citation>
    <scope>NUCLEOTIDE SEQUENCE</scope>
    <source>
        <strain evidence="2">HMF5335</strain>
    </source>
</reference>
<feature type="transmembrane region" description="Helical" evidence="1">
    <location>
        <begin position="133"/>
        <end position="154"/>
    </location>
</feature>
<dbReference type="AlphaFoldDB" id="A0A939GBI9"/>
<organism evidence="2 3">
    <name type="scientific">Fibrella rubiginis</name>
    <dbReference type="NCBI Taxonomy" id="2817060"/>
    <lineage>
        <taxon>Bacteria</taxon>
        <taxon>Pseudomonadati</taxon>
        <taxon>Bacteroidota</taxon>
        <taxon>Cytophagia</taxon>
        <taxon>Cytophagales</taxon>
        <taxon>Spirosomataceae</taxon>
        <taxon>Fibrella</taxon>
    </lineage>
</organism>
<proteinExistence type="predicted"/>
<protein>
    <submittedName>
        <fullName evidence="2">DUF4386 domain-containing protein</fullName>
    </submittedName>
</protein>
<sequence>MERRKQTAQLAGLLYFLLAITSAFSLMYVPGQLYVKGDPVATTNHILASEFLFRAGIVSNLTSQMLFVFLVLVLYRLLKPVQEQQAKAMLALVLVQVPIVFVLEVFSFTALMVAKGDVLPSFSASQRQDLVRFFLNMRGYGITIVQFFWGLWLIPFGQLVIKSRFIPAPFGVLLLIGGVAYVLLSLTDLLFPGYVWLIEQPVALCCAVAELSAVGWLLFRGARMVTT</sequence>
<dbReference type="RefSeq" id="WP_207363415.1">
    <property type="nucleotide sequence ID" value="NZ_JAFMYV010000002.1"/>
</dbReference>
<keyword evidence="1" id="KW-1133">Transmembrane helix</keyword>
<keyword evidence="1" id="KW-0812">Transmembrane</keyword>
<feature type="transmembrane region" description="Helical" evidence="1">
    <location>
        <begin position="90"/>
        <end position="113"/>
    </location>
</feature>
<evidence type="ECO:0000313" key="2">
    <source>
        <dbReference type="EMBL" id="MBO0935854.1"/>
    </source>
</evidence>
<keyword evidence="3" id="KW-1185">Reference proteome</keyword>
<accession>A0A939GBI9</accession>
<name>A0A939GBI9_9BACT</name>
<dbReference type="EMBL" id="JAFMYV010000002">
    <property type="protein sequence ID" value="MBO0935854.1"/>
    <property type="molecule type" value="Genomic_DNA"/>
</dbReference>
<feature type="transmembrane region" description="Helical" evidence="1">
    <location>
        <begin position="12"/>
        <end position="31"/>
    </location>
</feature>
<dbReference type="InterPro" id="IPR025495">
    <property type="entry name" value="DUF4386"/>
</dbReference>
<comment type="caution">
    <text evidence="2">The sequence shown here is derived from an EMBL/GenBank/DDBJ whole genome shotgun (WGS) entry which is preliminary data.</text>
</comment>
<evidence type="ECO:0000256" key="1">
    <source>
        <dbReference type="SAM" id="Phobius"/>
    </source>
</evidence>
<keyword evidence="1" id="KW-0472">Membrane</keyword>
<gene>
    <name evidence="2" type="ORF">J2I47_04775</name>
</gene>
<feature type="transmembrane region" description="Helical" evidence="1">
    <location>
        <begin position="196"/>
        <end position="219"/>
    </location>
</feature>
<dbReference type="Proteomes" id="UP000664034">
    <property type="component" value="Unassembled WGS sequence"/>
</dbReference>
<dbReference type="Pfam" id="PF14329">
    <property type="entry name" value="DUF4386"/>
    <property type="match status" value="1"/>
</dbReference>